<dbReference type="AlphaFoldDB" id="A0A6M1RZN7"/>
<accession>A0A6M1RZN7</accession>
<name>A0A6M1RZN7_9BACT</name>
<proteinExistence type="predicted"/>
<dbReference type="PANTHER" id="PTHR28008:SF1">
    <property type="entry name" value="DOMAIN PROTEIN, PUTATIVE (AFU_ORTHOLOGUE AFUA_3G10980)-RELATED"/>
    <property type="match status" value="1"/>
</dbReference>
<feature type="transmembrane region" description="Helical" evidence="1">
    <location>
        <begin position="7"/>
        <end position="26"/>
    </location>
</feature>
<protein>
    <submittedName>
        <fullName evidence="3">VanZ family protein</fullName>
    </submittedName>
</protein>
<sequence>MRRLRGWLWYWVPVGLWMALIFTASADSASAPRTSRIIGPLVRWLFPDWPEAWVEVAVLVVRKLAHVVEYAVLAFLVWRALWRPRRPELRFWEWRPAVWSLVVVFLYAVTDEYHQTFVPDRQGSLRDVLLDTAGGILGLAFAWGLTRWWYRSPARKERTAGAAASLGAGGS</sequence>
<dbReference type="EMBL" id="JAAKYA010000023">
    <property type="protein sequence ID" value="NGO38580.1"/>
    <property type="molecule type" value="Genomic_DNA"/>
</dbReference>
<dbReference type="Proteomes" id="UP000477311">
    <property type="component" value="Unassembled WGS sequence"/>
</dbReference>
<evidence type="ECO:0000313" key="4">
    <source>
        <dbReference type="Proteomes" id="UP000477311"/>
    </source>
</evidence>
<keyword evidence="4" id="KW-1185">Reference proteome</keyword>
<feature type="transmembrane region" description="Helical" evidence="1">
    <location>
        <begin position="64"/>
        <end position="82"/>
    </location>
</feature>
<feature type="transmembrane region" description="Helical" evidence="1">
    <location>
        <begin position="130"/>
        <end position="150"/>
    </location>
</feature>
<keyword evidence="1" id="KW-0812">Transmembrane</keyword>
<comment type="caution">
    <text evidence="3">The sequence shown here is derived from an EMBL/GenBank/DDBJ whole genome shotgun (WGS) entry which is preliminary data.</text>
</comment>
<dbReference type="RefSeq" id="WP_165106130.1">
    <property type="nucleotide sequence ID" value="NZ_JAAKYA010000023.1"/>
</dbReference>
<reference evidence="3 4" key="1">
    <citation type="submission" date="2020-02" db="EMBL/GenBank/DDBJ databases">
        <title>Draft genome sequence of Limisphaera ngatamarikiensis NGM72.4T, a thermophilic Verrucomicrobia grouped in subdivision 3.</title>
        <authorList>
            <person name="Carere C.R."/>
            <person name="Steen J."/>
            <person name="Hugenholtz P."/>
            <person name="Stott M.B."/>
        </authorList>
    </citation>
    <scope>NUCLEOTIDE SEQUENCE [LARGE SCALE GENOMIC DNA]</scope>
    <source>
        <strain evidence="3 4">NGM72.4</strain>
    </source>
</reference>
<dbReference type="Pfam" id="PF04892">
    <property type="entry name" value="VanZ"/>
    <property type="match status" value="1"/>
</dbReference>
<feature type="domain" description="VanZ-like" evidence="2">
    <location>
        <begin position="11"/>
        <end position="143"/>
    </location>
</feature>
<keyword evidence="1" id="KW-0472">Membrane</keyword>
<evidence type="ECO:0000313" key="3">
    <source>
        <dbReference type="EMBL" id="NGO38580.1"/>
    </source>
</evidence>
<keyword evidence="1" id="KW-1133">Transmembrane helix</keyword>
<dbReference type="PANTHER" id="PTHR28008">
    <property type="entry name" value="DOMAIN PROTEIN, PUTATIVE (AFU_ORTHOLOGUE AFUA_3G10980)-RELATED"/>
    <property type="match status" value="1"/>
</dbReference>
<dbReference type="InterPro" id="IPR006976">
    <property type="entry name" value="VanZ-like"/>
</dbReference>
<feature type="transmembrane region" description="Helical" evidence="1">
    <location>
        <begin position="94"/>
        <end position="110"/>
    </location>
</feature>
<gene>
    <name evidence="3" type="ORF">G4L39_04085</name>
</gene>
<organism evidence="3 4">
    <name type="scientific">Limisphaera ngatamarikiensis</name>
    <dbReference type="NCBI Taxonomy" id="1324935"/>
    <lineage>
        <taxon>Bacteria</taxon>
        <taxon>Pseudomonadati</taxon>
        <taxon>Verrucomicrobiota</taxon>
        <taxon>Verrucomicrobiia</taxon>
        <taxon>Limisphaerales</taxon>
        <taxon>Limisphaeraceae</taxon>
        <taxon>Limisphaera</taxon>
    </lineage>
</organism>
<evidence type="ECO:0000256" key="1">
    <source>
        <dbReference type="SAM" id="Phobius"/>
    </source>
</evidence>
<dbReference type="NCBIfam" id="NF037970">
    <property type="entry name" value="vanZ_1"/>
    <property type="match status" value="1"/>
</dbReference>
<evidence type="ECO:0000259" key="2">
    <source>
        <dbReference type="Pfam" id="PF04892"/>
    </source>
</evidence>